<comment type="pathway">
    <text evidence="1 8">Purine metabolism; IMP biosynthesis via de novo pathway; 5-amino-1-(5-phospho-D-ribosyl)imidazole-4-carboxamide from 5-amino-1-(5-phospho-D-ribosyl)imidazole-4-carboxylate: step 1/2.</text>
</comment>
<dbReference type="HAMAP" id="MF_00137">
    <property type="entry name" value="SAICAR_synth"/>
    <property type="match status" value="1"/>
</dbReference>
<dbReference type="Pfam" id="PF01259">
    <property type="entry name" value="SAICAR_synt"/>
    <property type="match status" value="1"/>
</dbReference>
<organism evidence="10 11">
    <name type="scientific">Bosea lupini</name>
    <dbReference type="NCBI Taxonomy" id="1036779"/>
    <lineage>
        <taxon>Bacteria</taxon>
        <taxon>Pseudomonadati</taxon>
        <taxon>Pseudomonadota</taxon>
        <taxon>Alphaproteobacteria</taxon>
        <taxon>Hyphomicrobiales</taxon>
        <taxon>Boseaceae</taxon>
        <taxon>Bosea</taxon>
    </lineage>
</organism>
<dbReference type="InterPro" id="IPR028923">
    <property type="entry name" value="SAICAR_synt/ADE2_N"/>
</dbReference>
<keyword evidence="5 8" id="KW-0658">Purine biosynthesis</keyword>
<evidence type="ECO:0000256" key="1">
    <source>
        <dbReference type="ARBA" id="ARBA00004672"/>
    </source>
</evidence>
<evidence type="ECO:0000256" key="3">
    <source>
        <dbReference type="ARBA" id="ARBA00022598"/>
    </source>
</evidence>
<dbReference type="NCBIfam" id="NF010568">
    <property type="entry name" value="PRK13961.1"/>
    <property type="match status" value="1"/>
</dbReference>
<reference evidence="11" key="1">
    <citation type="submission" date="2016-10" db="EMBL/GenBank/DDBJ databases">
        <authorList>
            <person name="Varghese N."/>
            <person name="Submissions S."/>
        </authorList>
    </citation>
    <scope>NUCLEOTIDE SEQUENCE [LARGE SCALE GENOMIC DNA]</scope>
    <source>
        <strain evidence="11">LMG 26383,CCUG 61248,R- 45681</strain>
    </source>
</reference>
<dbReference type="InterPro" id="IPR018236">
    <property type="entry name" value="SAICAR_synthetase_CS"/>
</dbReference>
<name>A0A1H7M6Y9_9HYPH</name>
<evidence type="ECO:0000256" key="5">
    <source>
        <dbReference type="ARBA" id="ARBA00022755"/>
    </source>
</evidence>
<sequence>MVRAVHIATKPLRATQPESVAPGDPELTSIPMSEANTIRDVTIPELPNHYRGKVRENYDLPDGRRIIIATDRLSAFDRAIACIPYKGQVLTQTARFCFEQTADICPNHVLDYPDPNVVVGQRLDILPVEIVVRGYLAGTTGTSILTMYKQGQREMYGTRFPDGLRDNEALPQAIITPTSKAFDGGHDEPLSPAEILEQCLLTAAQWETLSDYALKLFARGQKIAAERGLILADTKYEFGTDAEGRIILADEIHTPDSSRYWFAGSYPERLAKGEKPESFDKDFVRNWVAARCDPYHEPIPAIPDELIEQTSQVYIRAFETITGRAFVPPAADVAPLERIRRNLARYF</sequence>
<gene>
    <name evidence="8" type="primary">purC</name>
    <name evidence="10" type="ORF">SAMN04515666_102743</name>
</gene>
<dbReference type="PANTHER" id="PTHR43700:SF1">
    <property type="entry name" value="PHOSPHORIBOSYLAMINOIMIDAZOLE-SUCCINOCARBOXAMIDE SYNTHASE"/>
    <property type="match status" value="1"/>
</dbReference>
<dbReference type="PROSITE" id="PS01057">
    <property type="entry name" value="SAICAR_SYNTHETASE_1"/>
    <property type="match status" value="1"/>
</dbReference>
<protein>
    <recommendedName>
        <fullName evidence="8">Phosphoribosylaminoimidazole-succinocarboxamide synthase</fullName>
        <ecNumber evidence="8">6.3.2.6</ecNumber>
    </recommendedName>
    <alternativeName>
        <fullName evidence="8">SAICAR synthetase</fullName>
    </alternativeName>
</protein>
<dbReference type="PROSITE" id="PS01058">
    <property type="entry name" value="SAICAR_SYNTHETASE_2"/>
    <property type="match status" value="1"/>
</dbReference>
<dbReference type="EC" id="6.3.2.6" evidence="8"/>
<evidence type="ECO:0000256" key="2">
    <source>
        <dbReference type="ARBA" id="ARBA00010190"/>
    </source>
</evidence>
<dbReference type="GO" id="GO:0006189">
    <property type="term" value="P:'de novo' IMP biosynthetic process"/>
    <property type="evidence" value="ECO:0007669"/>
    <property type="project" value="UniProtKB-UniRule"/>
</dbReference>
<dbReference type="AlphaFoldDB" id="A0A1H7M6Y9"/>
<proteinExistence type="inferred from homology"/>
<dbReference type="STRING" id="1036779.SAMN04515666_102743"/>
<evidence type="ECO:0000256" key="6">
    <source>
        <dbReference type="ARBA" id="ARBA00022840"/>
    </source>
</evidence>
<keyword evidence="3 8" id="KW-0436">Ligase</keyword>
<comment type="catalytic activity">
    <reaction evidence="7 8">
        <text>5-amino-1-(5-phospho-D-ribosyl)imidazole-4-carboxylate + L-aspartate + ATP = (2S)-2-[5-amino-1-(5-phospho-beta-D-ribosyl)imidazole-4-carboxamido]succinate + ADP + phosphate + 2 H(+)</text>
        <dbReference type="Rhea" id="RHEA:22628"/>
        <dbReference type="ChEBI" id="CHEBI:15378"/>
        <dbReference type="ChEBI" id="CHEBI:29991"/>
        <dbReference type="ChEBI" id="CHEBI:30616"/>
        <dbReference type="ChEBI" id="CHEBI:43474"/>
        <dbReference type="ChEBI" id="CHEBI:58443"/>
        <dbReference type="ChEBI" id="CHEBI:77657"/>
        <dbReference type="ChEBI" id="CHEBI:456216"/>
        <dbReference type="EC" id="6.3.2.6"/>
    </reaction>
</comment>
<evidence type="ECO:0000313" key="11">
    <source>
        <dbReference type="Proteomes" id="UP000199664"/>
    </source>
</evidence>
<accession>A0A1H7M6Y9</accession>
<evidence type="ECO:0000256" key="4">
    <source>
        <dbReference type="ARBA" id="ARBA00022741"/>
    </source>
</evidence>
<evidence type="ECO:0000256" key="8">
    <source>
        <dbReference type="HAMAP-Rule" id="MF_00137"/>
    </source>
</evidence>
<comment type="similarity">
    <text evidence="2 8">Belongs to the SAICAR synthetase family.</text>
</comment>
<feature type="domain" description="SAICAR synthetase/ADE2 N-terminal" evidence="9">
    <location>
        <begin position="49"/>
        <end position="299"/>
    </location>
</feature>
<dbReference type="Proteomes" id="UP000199664">
    <property type="component" value="Unassembled WGS sequence"/>
</dbReference>
<keyword evidence="11" id="KW-1185">Reference proteome</keyword>
<keyword evidence="6 8" id="KW-0067">ATP-binding</keyword>
<evidence type="ECO:0000256" key="7">
    <source>
        <dbReference type="ARBA" id="ARBA00048475"/>
    </source>
</evidence>
<dbReference type="PANTHER" id="PTHR43700">
    <property type="entry name" value="PHOSPHORIBOSYLAMINOIMIDAZOLE-SUCCINOCARBOXAMIDE SYNTHASE"/>
    <property type="match status" value="1"/>
</dbReference>
<keyword evidence="4 8" id="KW-0547">Nucleotide-binding</keyword>
<dbReference type="UniPathway" id="UPA00074">
    <property type="reaction ID" value="UER00131"/>
</dbReference>
<dbReference type="EMBL" id="FOAN01000002">
    <property type="protein sequence ID" value="SEL06872.1"/>
    <property type="molecule type" value="Genomic_DNA"/>
</dbReference>
<evidence type="ECO:0000259" key="9">
    <source>
        <dbReference type="Pfam" id="PF01259"/>
    </source>
</evidence>
<dbReference type="GO" id="GO:0005524">
    <property type="term" value="F:ATP binding"/>
    <property type="evidence" value="ECO:0007669"/>
    <property type="project" value="UniProtKB-KW"/>
</dbReference>
<dbReference type="NCBIfam" id="NF009251">
    <property type="entry name" value="PRK12607.1"/>
    <property type="match status" value="1"/>
</dbReference>
<dbReference type="SUPFAM" id="SSF56104">
    <property type="entry name" value="SAICAR synthase-like"/>
    <property type="match status" value="1"/>
</dbReference>
<evidence type="ECO:0000313" key="10">
    <source>
        <dbReference type="EMBL" id="SEL06872.1"/>
    </source>
</evidence>
<dbReference type="GO" id="GO:0004639">
    <property type="term" value="F:phosphoribosylaminoimidazolesuccinocarboxamide synthase activity"/>
    <property type="evidence" value="ECO:0007669"/>
    <property type="project" value="UniProtKB-UniRule"/>
</dbReference>
<dbReference type="CDD" id="cd01414">
    <property type="entry name" value="SAICAR_synt_Sc"/>
    <property type="match status" value="1"/>
</dbReference>
<dbReference type="Gene3D" id="3.30.470.20">
    <property type="entry name" value="ATP-grasp fold, B domain"/>
    <property type="match status" value="1"/>
</dbReference>
<dbReference type="Gene3D" id="3.30.200.20">
    <property type="entry name" value="Phosphorylase Kinase, domain 1"/>
    <property type="match status" value="1"/>
</dbReference>
<dbReference type="GO" id="GO:0005737">
    <property type="term" value="C:cytoplasm"/>
    <property type="evidence" value="ECO:0007669"/>
    <property type="project" value="TreeGrafter"/>
</dbReference>